<name>A0AAV2Z350_9STRA</name>
<reference evidence="6" key="2">
    <citation type="journal article" date="2023" name="Microbiol Resour">
        <title>Decontamination and Annotation of the Draft Genome Sequence of the Oomycete Lagenidium giganteum ARSEF 373.</title>
        <authorList>
            <person name="Morgan W.R."/>
            <person name="Tartar A."/>
        </authorList>
    </citation>
    <scope>NUCLEOTIDE SEQUENCE</scope>
    <source>
        <strain evidence="6">ARSEF 373</strain>
    </source>
</reference>
<dbReference type="GO" id="GO:1905706">
    <property type="term" value="P:regulation of mitochondrial ATP synthesis coupled proton transport"/>
    <property type="evidence" value="ECO:0007669"/>
    <property type="project" value="TreeGrafter"/>
</dbReference>
<evidence type="ECO:0000313" key="7">
    <source>
        <dbReference type="Proteomes" id="UP001146120"/>
    </source>
</evidence>
<dbReference type="Proteomes" id="UP001146120">
    <property type="component" value="Unassembled WGS sequence"/>
</dbReference>
<dbReference type="Gene3D" id="3.40.50.150">
    <property type="entry name" value="Vaccinia Virus protein VP39"/>
    <property type="match status" value="1"/>
</dbReference>
<accession>A0AAV2Z350</accession>
<dbReference type="CDD" id="cd02440">
    <property type="entry name" value="AdoMet_MTases"/>
    <property type="match status" value="1"/>
</dbReference>
<keyword evidence="4" id="KW-0949">S-adenosyl-L-methionine</keyword>
<evidence type="ECO:0000256" key="4">
    <source>
        <dbReference type="ARBA" id="ARBA00022691"/>
    </source>
</evidence>
<organism evidence="6 7">
    <name type="scientific">Lagenidium giganteum</name>
    <dbReference type="NCBI Taxonomy" id="4803"/>
    <lineage>
        <taxon>Eukaryota</taxon>
        <taxon>Sar</taxon>
        <taxon>Stramenopiles</taxon>
        <taxon>Oomycota</taxon>
        <taxon>Peronosporomycetes</taxon>
        <taxon>Pythiales</taxon>
        <taxon>Pythiaceae</taxon>
    </lineage>
</organism>
<dbReference type="PANTHER" id="PTHR13610">
    <property type="entry name" value="METHYLTRANSFERASE DOMAIN-CONTAINING PROTEIN"/>
    <property type="match status" value="1"/>
</dbReference>
<evidence type="ECO:0000259" key="5">
    <source>
        <dbReference type="Pfam" id="PF13649"/>
    </source>
</evidence>
<keyword evidence="2" id="KW-0489">Methyltransferase</keyword>
<dbReference type="SUPFAM" id="SSF53335">
    <property type="entry name" value="S-adenosyl-L-methionine-dependent methyltransferases"/>
    <property type="match status" value="1"/>
</dbReference>
<dbReference type="GO" id="GO:0005739">
    <property type="term" value="C:mitochondrion"/>
    <property type="evidence" value="ECO:0007669"/>
    <property type="project" value="TreeGrafter"/>
</dbReference>
<evidence type="ECO:0000313" key="6">
    <source>
        <dbReference type="EMBL" id="DBA00182.1"/>
    </source>
</evidence>
<comment type="caution">
    <text evidence="6">The sequence shown here is derived from an EMBL/GenBank/DDBJ whole genome shotgun (WGS) entry which is preliminary data.</text>
</comment>
<proteinExistence type="inferred from homology"/>
<protein>
    <recommendedName>
        <fullName evidence="5">Methyltransferase domain-containing protein</fullName>
    </recommendedName>
</protein>
<dbReference type="Pfam" id="PF13649">
    <property type="entry name" value="Methyltransf_25"/>
    <property type="match status" value="1"/>
</dbReference>
<feature type="domain" description="Methyltransferase" evidence="5">
    <location>
        <begin position="68"/>
        <end position="139"/>
    </location>
</feature>
<dbReference type="GO" id="GO:0016279">
    <property type="term" value="F:protein-lysine N-methyltransferase activity"/>
    <property type="evidence" value="ECO:0007669"/>
    <property type="project" value="InterPro"/>
</dbReference>
<dbReference type="InterPro" id="IPR041698">
    <property type="entry name" value="Methyltransf_25"/>
</dbReference>
<dbReference type="PANTHER" id="PTHR13610:SF11">
    <property type="entry name" value="METHYLTRANSFERASE DOMAIN-CONTAINING PROTEIN"/>
    <property type="match status" value="1"/>
</dbReference>
<keyword evidence="7" id="KW-1185">Reference proteome</keyword>
<comment type="similarity">
    <text evidence="1">Belongs to the ANT/ATPSC lysine N-methyltransferase family.</text>
</comment>
<reference evidence="6" key="1">
    <citation type="submission" date="2022-11" db="EMBL/GenBank/DDBJ databases">
        <authorList>
            <person name="Morgan W.R."/>
            <person name="Tartar A."/>
        </authorList>
    </citation>
    <scope>NUCLEOTIDE SEQUENCE</scope>
    <source>
        <strain evidence="6">ARSEF 373</strain>
    </source>
</reference>
<dbReference type="GO" id="GO:0032259">
    <property type="term" value="P:methylation"/>
    <property type="evidence" value="ECO:0007669"/>
    <property type="project" value="UniProtKB-KW"/>
</dbReference>
<dbReference type="InterPro" id="IPR029063">
    <property type="entry name" value="SAM-dependent_MTases_sf"/>
</dbReference>
<gene>
    <name evidence="6" type="ORF">N0F65_007807</name>
</gene>
<dbReference type="InterPro" id="IPR026170">
    <property type="entry name" value="FAM173A/B"/>
</dbReference>
<evidence type="ECO:0000256" key="2">
    <source>
        <dbReference type="ARBA" id="ARBA00022603"/>
    </source>
</evidence>
<keyword evidence="3" id="KW-0808">Transferase</keyword>
<dbReference type="EMBL" id="DAKRPA010000068">
    <property type="protein sequence ID" value="DBA00182.1"/>
    <property type="molecule type" value="Genomic_DNA"/>
</dbReference>
<evidence type="ECO:0000256" key="3">
    <source>
        <dbReference type="ARBA" id="ARBA00022679"/>
    </source>
</evidence>
<evidence type="ECO:0000256" key="1">
    <source>
        <dbReference type="ARBA" id="ARBA00010633"/>
    </source>
</evidence>
<dbReference type="AlphaFoldDB" id="A0AAV2Z350"/>
<sequence length="207" mass="22515">MTTDARAQIRRLLLEAAKQRSQSALTLKSKEGSVELFAPYSPSPDAMIEAVWQKMASAGVALGCDDLIVDLGCGDGRWLLSAVRKYGCRALGIELDDALVQRANAQVQACGLDGRISIVRRDIMEVDISPARLVVVYAFAESLPGIGARLQLQLGVTASVLSVGFQIPGWQARWSNRTSGLRWYWYDLSTAIPCRATGEGVLMQQSK</sequence>